<comment type="caution">
    <text evidence="2">The sequence shown here is derived from an EMBL/GenBank/DDBJ whole genome shotgun (WGS) entry which is preliminary data.</text>
</comment>
<proteinExistence type="predicted"/>
<name>A0ABN3A7A8_9ACTN</name>
<dbReference type="EMBL" id="BAAANT010000047">
    <property type="protein sequence ID" value="GAA2155508.1"/>
    <property type="molecule type" value="Genomic_DNA"/>
</dbReference>
<sequence length="452" mass="49400">MVNLAQPQLSGLGRNPAAPVGILVRLAAHQAGRHGLTMREGRLPDAVAEALLAHGGSDSAVLLHRRRVSPAIRRTIAGHPDPAVRNAFADFVQLMVKRGVALGIGDLVEVYGQEPEQLAAAPDVKLRAAVAQAWRDRPMAVQRALLTDPDPRVRAAATRGRHPGVPPEYYERCLADPAVRANIARRLPLSPDQFERLLATGEKDVLDSVAGNPHLSADMVERLRDSASPFVRVAVAYSRHTAPTDRDRLLAMVRAEEAAGSIDAEIALHWSREPDWLRAAPLTERLKHLQSPHTAFRRIVATGRDLPDRSWRLLDEDPDVTVRRTAARRPDTPPQTLLRLLRDHGENPKVRPLLVEHPNFPRQELRGLAHDPNPQTRAHALEDPGLPLPQLRALAACEESFLRAGAARHPGATEDLLEQLLADPDPGVADDAAANPALPPSRMDRIITEAGL</sequence>
<protein>
    <recommendedName>
        <fullName evidence="4">Leucine rich repeat (LRR) protein</fullName>
    </recommendedName>
</protein>
<dbReference type="Proteomes" id="UP001422759">
    <property type="component" value="Unassembled WGS sequence"/>
</dbReference>
<evidence type="ECO:0000313" key="2">
    <source>
        <dbReference type="EMBL" id="GAA2155508.1"/>
    </source>
</evidence>
<gene>
    <name evidence="2" type="ORF">GCM10009760_55510</name>
</gene>
<dbReference type="Gene3D" id="1.25.10.10">
    <property type="entry name" value="Leucine-rich Repeat Variant"/>
    <property type="match status" value="1"/>
</dbReference>
<reference evidence="2 3" key="1">
    <citation type="journal article" date="2019" name="Int. J. Syst. Evol. Microbiol.">
        <title>The Global Catalogue of Microorganisms (GCM) 10K type strain sequencing project: providing services to taxonomists for standard genome sequencing and annotation.</title>
        <authorList>
            <consortium name="The Broad Institute Genomics Platform"/>
            <consortium name="The Broad Institute Genome Sequencing Center for Infectious Disease"/>
            <person name="Wu L."/>
            <person name="Ma J."/>
        </authorList>
    </citation>
    <scope>NUCLEOTIDE SEQUENCE [LARGE SCALE GENOMIC DNA]</scope>
    <source>
        <strain evidence="2 3">JCM 14560</strain>
    </source>
</reference>
<dbReference type="InterPro" id="IPR016024">
    <property type="entry name" value="ARM-type_fold"/>
</dbReference>
<dbReference type="InterPro" id="IPR004830">
    <property type="entry name" value="LRR_variant"/>
</dbReference>
<evidence type="ECO:0000256" key="1">
    <source>
        <dbReference type="SAM" id="MobiDB-lite"/>
    </source>
</evidence>
<accession>A0ABN3A7A8</accession>
<dbReference type="SUPFAM" id="SSF48371">
    <property type="entry name" value="ARM repeat"/>
    <property type="match status" value="1"/>
</dbReference>
<feature type="compositionally biased region" description="Basic and acidic residues" evidence="1">
    <location>
        <begin position="442"/>
        <end position="452"/>
    </location>
</feature>
<feature type="compositionally biased region" description="Low complexity" evidence="1">
    <location>
        <begin position="423"/>
        <end position="436"/>
    </location>
</feature>
<keyword evidence="3" id="KW-1185">Reference proteome</keyword>
<evidence type="ECO:0000313" key="3">
    <source>
        <dbReference type="Proteomes" id="UP001422759"/>
    </source>
</evidence>
<evidence type="ECO:0008006" key="4">
    <source>
        <dbReference type="Google" id="ProtNLM"/>
    </source>
</evidence>
<dbReference type="InterPro" id="IPR011989">
    <property type="entry name" value="ARM-like"/>
</dbReference>
<feature type="region of interest" description="Disordered" evidence="1">
    <location>
        <begin position="423"/>
        <end position="452"/>
    </location>
</feature>
<dbReference type="RefSeq" id="WP_344468717.1">
    <property type="nucleotide sequence ID" value="NZ_BAAANT010000047.1"/>
</dbReference>
<organism evidence="2 3">
    <name type="scientific">Kitasatospora kazusensis</name>
    <dbReference type="NCBI Taxonomy" id="407974"/>
    <lineage>
        <taxon>Bacteria</taxon>
        <taxon>Bacillati</taxon>
        <taxon>Actinomycetota</taxon>
        <taxon>Actinomycetes</taxon>
        <taxon>Kitasatosporales</taxon>
        <taxon>Streptomycetaceae</taxon>
        <taxon>Kitasatospora</taxon>
    </lineage>
</organism>
<dbReference type="Pfam" id="PF01816">
    <property type="entry name" value="LRV"/>
    <property type="match status" value="1"/>
</dbReference>